<evidence type="ECO:0000256" key="3">
    <source>
        <dbReference type="RuleBase" id="RU004447"/>
    </source>
</evidence>
<feature type="domain" description="Peptidase M16 N-terminal" evidence="5">
    <location>
        <begin position="545"/>
        <end position="619"/>
    </location>
</feature>
<evidence type="ECO:0000259" key="5">
    <source>
        <dbReference type="Pfam" id="PF00675"/>
    </source>
</evidence>
<gene>
    <name evidence="7" type="ORF">DN068_10530</name>
</gene>
<feature type="chain" id="PRO_5015904672" evidence="4">
    <location>
        <begin position="25"/>
        <end position="919"/>
    </location>
</feature>
<dbReference type="InterPro" id="IPR001431">
    <property type="entry name" value="Pept_M16_Zn_BS"/>
</dbReference>
<dbReference type="Proteomes" id="UP000248745">
    <property type="component" value="Unassembled WGS sequence"/>
</dbReference>
<dbReference type="Pfam" id="PF00675">
    <property type="entry name" value="Peptidase_M16"/>
    <property type="match status" value="2"/>
</dbReference>
<feature type="signal peptide" evidence="4">
    <location>
        <begin position="1"/>
        <end position="24"/>
    </location>
</feature>
<dbReference type="PROSITE" id="PS00143">
    <property type="entry name" value="INSULINASE"/>
    <property type="match status" value="1"/>
</dbReference>
<dbReference type="PANTHER" id="PTHR11851:SF49">
    <property type="entry name" value="MITOCHONDRIAL-PROCESSING PEPTIDASE SUBUNIT ALPHA"/>
    <property type="match status" value="1"/>
</dbReference>
<dbReference type="Pfam" id="PF05193">
    <property type="entry name" value="Peptidase_M16_C"/>
    <property type="match status" value="2"/>
</dbReference>
<dbReference type="InterPro" id="IPR011249">
    <property type="entry name" value="Metalloenz_LuxS/M16"/>
</dbReference>
<sequence length="919" mass="102549">MKFQKFLIPCFAVPLLMGGLAAQAQKKSATPSKATKPAAGAPVKVTSVEGITEYRLPNGLRVLLFPDPSKPKITVNITYLVGSRMEGYGETGMAHLLEHMMFKGSTKHTNVPQELTTHGASPNGTTSYDRTNYFESFTATDENLNWALDLESDRMLNSFIADKDLKSEFSVVRNEFESGENSPSNVLMERVLSSAYLWHNYGKSTIGSKEDIERVPIKNLQAFYKKYYQPDNAILLVAGKIDEAKTLALVNKYFGGLAKPTRVIDPTYTVEPTQDGERTVELRRVGDVQSMAVAYHMVSGSHPDYATFDFLNEILTNEPNGRLYQALVKPGKASSLWAYDPGLKDPSFFYINADVPKERSLDSAQDIMYKVIDELKTKPVTADEVEKARAKLLKNYDEVYRNTEYTGLTLSEFMAAGDWRLAFIYRDNLKKVTADDVNRVVKNYIMKSNRTAGVFIPSTNPKRAEIPASPNVDSMVQNYKGQEALATAEAFDPTPANIEKRVVRGEIAGGAKYAMLSKTTRGNTVEARITLRMGDEKSLTGKSTVASMTADMLKRGTKNKSMAQINETLDKLSSSLNIYSTGQVVVLMIQSTKQNLPQVLDLVDEILHQPAFPDAEFATLSTERLTGFDQERSEPQSIAGREFNKVENPFPKDDFHYVMTLDEEVAATKATTVNDVKQFYKDYYNGVNATAGLVGDMDEAAVKEKLNKMLGNWTAPKSYTRVPEKYVDVTPADKEYKTPDKKNAMLMAGMNLKLRDDNPDYPALMMGDFIFGGGFLNSRLATRIRQKEGISYGVGSWLQAESWDESGSFGSYAIYNPENKDKLIAAYKDEMTKMLTNGFTEDELKQAKSGIVQYRQNSRTNDGNLAGKLASYLRLDRTMAWDQSFDDKLQKLTVADVNAAMKKYLDVNKISFIKAGDFK</sequence>
<comment type="cofactor">
    <cofactor evidence="1">
        <name>Zn(2+)</name>
        <dbReference type="ChEBI" id="CHEBI:29105"/>
    </cofactor>
</comment>
<dbReference type="InterPro" id="IPR007863">
    <property type="entry name" value="Peptidase_M16_C"/>
</dbReference>
<dbReference type="SUPFAM" id="SSF63411">
    <property type="entry name" value="LuxS/MPP-like metallohydrolase"/>
    <property type="match status" value="4"/>
</dbReference>
<keyword evidence="4" id="KW-0732">Signal</keyword>
<dbReference type="GO" id="GO:0006508">
    <property type="term" value="P:proteolysis"/>
    <property type="evidence" value="ECO:0007669"/>
    <property type="project" value="InterPro"/>
</dbReference>
<evidence type="ECO:0000259" key="6">
    <source>
        <dbReference type="Pfam" id="PF05193"/>
    </source>
</evidence>
<feature type="domain" description="Peptidase M16 C-terminal" evidence="6">
    <location>
        <begin position="218"/>
        <end position="392"/>
    </location>
</feature>
<accession>A0A2W2AC28</accession>
<feature type="domain" description="Peptidase M16 C-terminal" evidence="6">
    <location>
        <begin position="672"/>
        <end position="849"/>
    </location>
</feature>
<evidence type="ECO:0000256" key="1">
    <source>
        <dbReference type="ARBA" id="ARBA00001947"/>
    </source>
</evidence>
<protein>
    <submittedName>
        <fullName evidence="7">Insulinase family protein</fullName>
    </submittedName>
</protein>
<comment type="caution">
    <text evidence="7">The sequence shown here is derived from an EMBL/GenBank/DDBJ whole genome shotgun (WGS) entry which is preliminary data.</text>
</comment>
<feature type="domain" description="Peptidase M16 N-terminal" evidence="5">
    <location>
        <begin position="61"/>
        <end position="207"/>
    </location>
</feature>
<dbReference type="PANTHER" id="PTHR11851">
    <property type="entry name" value="METALLOPROTEASE"/>
    <property type="match status" value="1"/>
</dbReference>
<dbReference type="RefSeq" id="WP_110998875.1">
    <property type="nucleotide sequence ID" value="NZ_QKTW01000016.1"/>
</dbReference>
<dbReference type="EMBL" id="QKTW01000016">
    <property type="protein sequence ID" value="PZF72841.1"/>
    <property type="molecule type" value="Genomic_DNA"/>
</dbReference>
<dbReference type="AlphaFoldDB" id="A0A2W2AC28"/>
<proteinExistence type="inferred from homology"/>
<keyword evidence="8" id="KW-1185">Reference proteome</keyword>
<dbReference type="Gene3D" id="3.30.830.10">
    <property type="entry name" value="Metalloenzyme, LuxS/M16 peptidase-like"/>
    <property type="match status" value="4"/>
</dbReference>
<dbReference type="GO" id="GO:0046872">
    <property type="term" value="F:metal ion binding"/>
    <property type="evidence" value="ECO:0007669"/>
    <property type="project" value="InterPro"/>
</dbReference>
<evidence type="ECO:0000313" key="8">
    <source>
        <dbReference type="Proteomes" id="UP000248745"/>
    </source>
</evidence>
<dbReference type="OrthoDB" id="9811314at2"/>
<dbReference type="GO" id="GO:0004222">
    <property type="term" value="F:metalloendopeptidase activity"/>
    <property type="evidence" value="ECO:0007669"/>
    <property type="project" value="InterPro"/>
</dbReference>
<evidence type="ECO:0000313" key="7">
    <source>
        <dbReference type="EMBL" id="PZF72841.1"/>
    </source>
</evidence>
<organism evidence="7 8">
    <name type="scientific">Taibaiella soli</name>
    <dbReference type="NCBI Taxonomy" id="1649169"/>
    <lineage>
        <taxon>Bacteria</taxon>
        <taxon>Pseudomonadati</taxon>
        <taxon>Bacteroidota</taxon>
        <taxon>Chitinophagia</taxon>
        <taxon>Chitinophagales</taxon>
        <taxon>Chitinophagaceae</taxon>
        <taxon>Taibaiella</taxon>
    </lineage>
</organism>
<evidence type="ECO:0000256" key="2">
    <source>
        <dbReference type="ARBA" id="ARBA00007261"/>
    </source>
</evidence>
<dbReference type="InterPro" id="IPR011765">
    <property type="entry name" value="Pept_M16_N"/>
</dbReference>
<name>A0A2W2AC28_9BACT</name>
<evidence type="ECO:0000256" key="4">
    <source>
        <dbReference type="SAM" id="SignalP"/>
    </source>
</evidence>
<dbReference type="InterPro" id="IPR050361">
    <property type="entry name" value="MPP/UQCRC_Complex"/>
</dbReference>
<comment type="similarity">
    <text evidence="2 3">Belongs to the peptidase M16 family.</text>
</comment>
<reference evidence="7 8" key="1">
    <citation type="submission" date="2018-06" db="EMBL/GenBank/DDBJ databases">
        <title>Mucibacter soli gen. nov., sp. nov., a new member of the family Chitinophagaceae producing mucin.</title>
        <authorList>
            <person name="Kim M.-K."/>
            <person name="Park S."/>
            <person name="Kim T.-S."/>
            <person name="Joung Y."/>
            <person name="Han J.-H."/>
            <person name="Kim S.B."/>
        </authorList>
    </citation>
    <scope>NUCLEOTIDE SEQUENCE [LARGE SCALE GENOMIC DNA]</scope>
    <source>
        <strain evidence="7 8">R1-15</strain>
    </source>
</reference>